<evidence type="ECO:0000313" key="2">
    <source>
        <dbReference type="Proteomes" id="UP001153076"/>
    </source>
</evidence>
<accession>A0A9Q1JSI5</accession>
<proteinExistence type="predicted"/>
<reference evidence="1" key="1">
    <citation type="submission" date="2022-04" db="EMBL/GenBank/DDBJ databases">
        <title>Carnegiea gigantea Genome sequencing and assembly v2.</title>
        <authorList>
            <person name="Copetti D."/>
            <person name="Sanderson M.J."/>
            <person name="Burquez A."/>
            <person name="Wojciechowski M.F."/>
        </authorList>
    </citation>
    <scope>NUCLEOTIDE SEQUENCE</scope>
    <source>
        <strain evidence="1">SGP5-SGP5p</strain>
        <tissue evidence="1">Aerial part</tissue>
    </source>
</reference>
<keyword evidence="2" id="KW-1185">Reference proteome</keyword>
<sequence length="158" mass="17874">MVYKWYTPEKLTDCSCGAFAFCSYCLLSYQYTPPQIYITVLHCYMLSGNLPRLPSMRAMFTVVNLCLQVVHPWKTNRLQLCNLGILLRLPSLLSEAPHLCLCANVQVQWCMGWGPANLAWSPGRRQMLTVVKHGVQAVNLWGSDRHGHSSVLCVTQTL</sequence>
<evidence type="ECO:0000313" key="1">
    <source>
        <dbReference type="EMBL" id="KAJ8430120.1"/>
    </source>
</evidence>
<dbReference type="Proteomes" id="UP001153076">
    <property type="component" value="Unassembled WGS sequence"/>
</dbReference>
<dbReference type="EMBL" id="JAKOGI010000822">
    <property type="protein sequence ID" value="KAJ8430120.1"/>
    <property type="molecule type" value="Genomic_DNA"/>
</dbReference>
<organism evidence="1 2">
    <name type="scientific">Carnegiea gigantea</name>
    <dbReference type="NCBI Taxonomy" id="171969"/>
    <lineage>
        <taxon>Eukaryota</taxon>
        <taxon>Viridiplantae</taxon>
        <taxon>Streptophyta</taxon>
        <taxon>Embryophyta</taxon>
        <taxon>Tracheophyta</taxon>
        <taxon>Spermatophyta</taxon>
        <taxon>Magnoliopsida</taxon>
        <taxon>eudicotyledons</taxon>
        <taxon>Gunneridae</taxon>
        <taxon>Pentapetalae</taxon>
        <taxon>Caryophyllales</taxon>
        <taxon>Cactineae</taxon>
        <taxon>Cactaceae</taxon>
        <taxon>Cactoideae</taxon>
        <taxon>Echinocereeae</taxon>
        <taxon>Carnegiea</taxon>
    </lineage>
</organism>
<dbReference type="AlphaFoldDB" id="A0A9Q1JSI5"/>
<comment type="caution">
    <text evidence="1">The sequence shown here is derived from an EMBL/GenBank/DDBJ whole genome shotgun (WGS) entry which is preliminary data.</text>
</comment>
<name>A0A9Q1JSI5_9CARY</name>
<protein>
    <submittedName>
        <fullName evidence="1">Uncharacterized protein</fullName>
    </submittedName>
</protein>
<gene>
    <name evidence="1" type="ORF">Cgig2_007093</name>
</gene>